<dbReference type="EMBL" id="JAMLDX010000008">
    <property type="protein sequence ID" value="MCP3731201.1"/>
    <property type="molecule type" value="Genomic_DNA"/>
</dbReference>
<dbReference type="AlphaFoldDB" id="A0A9X2KM86"/>
<evidence type="ECO:0000313" key="4">
    <source>
        <dbReference type="Proteomes" id="UP001139451"/>
    </source>
</evidence>
<dbReference type="Proteomes" id="UP001139451">
    <property type="component" value="Unassembled WGS sequence"/>
</dbReference>
<keyword evidence="2" id="KW-0732">Signal</keyword>
<gene>
    <name evidence="3" type="ORF">M9978_12260</name>
</gene>
<organism evidence="3 4">
    <name type="scientific">Sphingomonas tagetis</name>
    <dbReference type="NCBI Taxonomy" id="2949092"/>
    <lineage>
        <taxon>Bacteria</taxon>
        <taxon>Pseudomonadati</taxon>
        <taxon>Pseudomonadota</taxon>
        <taxon>Alphaproteobacteria</taxon>
        <taxon>Sphingomonadales</taxon>
        <taxon>Sphingomonadaceae</taxon>
        <taxon>Sphingomonas</taxon>
    </lineage>
</organism>
<keyword evidence="4" id="KW-1185">Reference proteome</keyword>
<reference evidence="3" key="1">
    <citation type="submission" date="2022-05" db="EMBL/GenBank/DDBJ databases">
        <title>Sphingomonas sp. strain MG17 Genome sequencing and assembly.</title>
        <authorList>
            <person name="Kim I."/>
        </authorList>
    </citation>
    <scope>NUCLEOTIDE SEQUENCE</scope>
    <source>
        <strain evidence="3">MG17</strain>
    </source>
</reference>
<proteinExistence type="predicted"/>
<feature type="transmembrane region" description="Helical" evidence="1">
    <location>
        <begin position="45"/>
        <end position="66"/>
    </location>
</feature>
<evidence type="ECO:0000313" key="3">
    <source>
        <dbReference type="EMBL" id="MCP3731201.1"/>
    </source>
</evidence>
<feature type="signal peptide" evidence="2">
    <location>
        <begin position="1"/>
        <end position="21"/>
    </location>
</feature>
<keyword evidence="1" id="KW-1133">Transmembrane helix</keyword>
<name>A0A9X2KM86_9SPHN</name>
<evidence type="ECO:0000256" key="2">
    <source>
        <dbReference type="SAM" id="SignalP"/>
    </source>
</evidence>
<feature type="chain" id="PRO_5040763478" evidence="2">
    <location>
        <begin position="22"/>
        <end position="73"/>
    </location>
</feature>
<sequence length="73" mass="7322">MKKMFAAAATAALLMGSTAQATSAQALSLQNSPRAATATGESNELVGTTAWVLAAIALGLVVWGVIELTSDSN</sequence>
<comment type="caution">
    <text evidence="3">The sequence shown here is derived from an EMBL/GenBank/DDBJ whole genome shotgun (WGS) entry which is preliminary data.</text>
</comment>
<keyword evidence="1" id="KW-0812">Transmembrane</keyword>
<protein>
    <submittedName>
        <fullName evidence="3">Uncharacterized protein</fullName>
    </submittedName>
</protein>
<keyword evidence="1" id="KW-0472">Membrane</keyword>
<evidence type="ECO:0000256" key="1">
    <source>
        <dbReference type="SAM" id="Phobius"/>
    </source>
</evidence>
<accession>A0A9X2KM86</accession>
<dbReference type="RefSeq" id="WP_254293569.1">
    <property type="nucleotide sequence ID" value="NZ_JAMLDX010000008.1"/>
</dbReference>